<dbReference type="GO" id="GO:0004843">
    <property type="term" value="F:cysteine-type deubiquitinase activity"/>
    <property type="evidence" value="ECO:0007669"/>
    <property type="project" value="UniProtKB-UniRule"/>
</dbReference>
<dbReference type="EC" id="3.4.19.12" evidence="6"/>
<dbReference type="SUPFAM" id="SSF54001">
    <property type="entry name" value="Cysteine proteinases"/>
    <property type="match status" value="1"/>
</dbReference>
<dbReference type="Gene3D" id="3.90.70.80">
    <property type="match status" value="1"/>
</dbReference>
<evidence type="ECO:0000259" key="7">
    <source>
        <dbReference type="Pfam" id="PF24560"/>
    </source>
</evidence>
<name>A0A6P8I8K7_ACTTE</name>
<dbReference type="GO" id="GO:0005829">
    <property type="term" value="C:cytosol"/>
    <property type="evidence" value="ECO:0007669"/>
    <property type="project" value="TreeGrafter"/>
</dbReference>
<dbReference type="GO" id="GO:0036503">
    <property type="term" value="P:ERAD pathway"/>
    <property type="evidence" value="ECO:0007669"/>
    <property type="project" value="TreeGrafter"/>
</dbReference>
<dbReference type="InterPro" id="IPR057766">
    <property type="entry name" value="Znf-C2H2_OTU1-like_C"/>
</dbReference>
<dbReference type="GO" id="GO:0030968">
    <property type="term" value="P:endoplasmic reticulum unfolded protein response"/>
    <property type="evidence" value="ECO:0007669"/>
    <property type="project" value="TreeGrafter"/>
</dbReference>
<dbReference type="GeneID" id="116297010"/>
<dbReference type="RefSeq" id="XP_031560995.1">
    <property type="nucleotide sequence ID" value="XM_031705135.1"/>
</dbReference>
<dbReference type="GO" id="GO:0016579">
    <property type="term" value="P:protein deubiquitination"/>
    <property type="evidence" value="ECO:0007669"/>
    <property type="project" value="TreeGrafter"/>
</dbReference>
<feature type="domain" description="OTU1-like C-terminal C2H2-type zinc finger" evidence="7">
    <location>
        <begin position="122"/>
        <end position="156"/>
    </location>
</feature>
<evidence type="ECO:0000313" key="9">
    <source>
        <dbReference type="RefSeq" id="XP_031560995.1"/>
    </source>
</evidence>
<evidence type="ECO:0000313" key="8">
    <source>
        <dbReference type="Proteomes" id="UP000515163"/>
    </source>
</evidence>
<comment type="subcellular location">
    <subcellularLocation>
        <location evidence="6">Cytoplasm</location>
    </subcellularLocation>
</comment>
<dbReference type="CDD" id="cd22745">
    <property type="entry name" value="OTU_OTU1"/>
    <property type="match status" value="1"/>
</dbReference>
<keyword evidence="4 6" id="KW-0378">Hydrolase</keyword>
<keyword evidence="2" id="KW-0645">Protease</keyword>
<comment type="function">
    <text evidence="6">Hydrolase that can remove conjugated ubiquitin from proteins and may therefore play an important regulatory role at the level of protein turnover by preventing degradation.</text>
</comment>
<dbReference type="OrthoDB" id="65596at2759"/>
<evidence type="ECO:0000256" key="2">
    <source>
        <dbReference type="ARBA" id="ARBA00022670"/>
    </source>
</evidence>
<evidence type="ECO:0000256" key="3">
    <source>
        <dbReference type="ARBA" id="ARBA00022786"/>
    </source>
</evidence>
<evidence type="ECO:0000256" key="4">
    <source>
        <dbReference type="ARBA" id="ARBA00022801"/>
    </source>
</evidence>
<feature type="non-terminal residue" evidence="9">
    <location>
        <position position="1"/>
    </location>
</feature>
<keyword evidence="8" id="KW-1185">Reference proteome</keyword>
<evidence type="ECO:0000256" key="1">
    <source>
        <dbReference type="ARBA" id="ARBA00000707"/>
    </source>
</evidence>
<proteinExistence type="predicted"/>
<evidence type="ECO:0000256" key="5">
    <source>
        <dbReference type="ARBA" id="ARBA00022807"/>
    </source>
</evidence>
<dbReference type="KEGG" id="aten:116297010"/>
<dbReference type="InterPro" id="IPR038765">
    <property type="entry name" value="Papain-like_cys_pep_sf"/>
</dbReference>
<sequence length="156" mass="17524">DPVTYNDVFLGQSNDGYCRWIQNADNWGGAIELSILSKHYGIEIAVVDTESERIDRFGENEKYSNRVFLIYDGIHYDPLGIQEDSSDLPLQTVFPITDEKRLVEALSLAADAKKKRHFTNVSKFTLRCLACNTRLSGQAQAQQHAIATGHTNFGEV</sequence>
<dbReference type="InParanoid" id="A0A6P8I8K7"/>
<dbReference type="AlphaFoldDB" id="A0A6P8I8K7"/>
<protein>
    <recommendedName>
        <fullName evidence="6">Ubiquitin thioesterase OTU</fullName>
        <ecNumber evidence="6">3.4.19.12</ecNumber>
    </recommendedName>
</protein>
<keyword evidence="5 6" id="KW-0788">Thiol protease</keyword>
<dbReference type="Proteomes" id="UP000515163">
    <property type="component" value="Unplaced"/>
</dbReference>
<evidence type="ECO:0000256" key="6">
    <source>
        <dbReference type="RuleBase" id="RU367104"/>
    </source>
</evidence>
<gene>
    <name evidence="9" type="primary">LOC116297010</name>
</gene>
<comment type="catalytic activity">
    <reaction evidence="1 6">
        <text>Thiol-dependent hydrolysis of ester, thioester, amide, peptide and isopeptide bonds formed by the C-terminal Gly of ubiquitin (a 76-residue protein attached to proteins as an intracellular targeting signal).</text>
        <dbReference type="EC" id="3.4.19.12"/>
    </reaction>
</comment>
<organism evidence="8 9">
    <name type="scientific">Actinia tenebrosa</name>
    <name type="common">Australian red waratah sea anemone</name>
    <dbReference type="NCBI Taxonomy" id="6105"/>
    <lineage>
        <taxon>Eukaryota</taxon>
        <taxon>Metazoa</taxon>
        <taxon>Cnidaria</taxon>
        <taxon>Anthozoa</taxon>
        <taxon>Hexacorallia</taxon>
        <taxon>Actiniaria</taxon>
        <taxon>Actiniidae</taxon>
        <taxon>Actinia</taxon>
    </lineage>
</organism>
<keyword evidence="6" id="KW-0963">Cytoplasm</keyword>
<keyword evidence="3 6" id="KW-0833">Ubl conjugation pathway</keyword>
<dbReference type="PANTHER" id="PTHR13312">
    <property type="entry name" value="HIV-INDUCED PROTEIN-7-LIKE PROTEASE"/>
    <property type="match status" value="1"/>
</dbReference>
<dbReference type="Pfam" id="PF24560">
    <property type="entry name" value="zf-C2H2_OTU1_C"/>
    <property type="match status" value="1"/>
</dbReference>
<dbReference type="GO" id="GO:0005634">
    <property type="term" value="C:nucleus"/>
    <property type="evidence" value="ECO:0007669"/>
    <property type="project" value="TreeGrafter"/>
</dbReference>
<reference evidence="9" key="1">
    <citation type="submission" date="2025-08" db="UniProtKB">
        <authorList>
            <consortium name="RefSeq"/>
        </authorList>
    </citation>
    <scope>IDENTIFICATION</scope>
</reference>
<accession>A0A6P8I8K7</accession>
<dbReference type="PANTHER" id="PTHR13312:SF0">
    <property type="entry name" value="UBIQUITIN THIOESTERASE OTU1"/>
    <property type="match status" value="1"/>
</dbReference>